<feature type="transmembrane region" description="Helical" evidence="1">
    <location>
        <begin position="99"/>
        <end position="123"/>
    </location>
</feature>
<organism evidence="2 5">
    <name type="scientific">Streptomyces radicis</name>
    <dbReference type="NCBI Taxonomy" id="1750517"/>
    <lineage>
        <taxon>Bacteria</taxon>
        <taxon>Bacillati</taxon>
        <taxon>Actinomycetota</taxon>
        <taxon>Actinomycetes</taxon>
        <taxon>Kitasatosporales</taxon>
        <taxon>Streptomycetaceae</taxon>
        <taxon>Streptomyces</taxon>
    </lineage>
</organism>
<gene>
    <name evidence="3" type="ORF">D7318_27515</name>
    <name evidence="2" type="ORF">D7319_28110</name>
</gene>
<evidence type="ECO:0000313" key="4">
    <source>
        <dbReference type="Proteomes" id="UP000268652"/>
    </source>
</evidence>
<dbReference type="OrthoDB" id="4263397at2"/>
<dbReference type="AlphaFoldDB" id="A0A3A9VVE4"/>
<name>A0A3A9VVE4_9ACTN</name>
<protein>
    <submittedName>
        <fullName evidence="2">Uncharacterized protein</fullName>
    </submittedName>
</protein>
<evidence type="ECO:0000313" key="2">
    <source>
        <dbReference type="EMBL" id="RKN04502.1"/>
    </source>
</evidence>
<keyword evidence="4" id="KW-1185">Reference proteome</keyword>
<evidence type="ECO:0000313" key="3">
    <source>
        <dbReference type="EMBL" id="RKN15480.1"/>
    </source>
</evidence>
<reference evidence="4 5" key="1">
    <citation type="submission" date="2018-09" db="EMBL/GenBank/DDBJ databases">
        <title>Streptomyces sp. nov. DS1-2, an endophytic actinomycete isolated from roots of Dendrobium scabrilingue.</title>
        <authorList>
            <person name="Kuncharoen N."/>
            <person name="Kudo T."/>
            <person name="Ohkuma M."/>
            <person name="Yuki M."/>
            <person name="Tanasupawat S."/>
        </authorList>
    </citation>
    <scope>NUCLEOTIDE SEQUENCE [LARGE SCALE GENOMIC DNA]</scope>
    <source>
        <strain evidence="2 5">AZ1-7</strain>
        <strain evidence="3 4">DS1-2</strain>
    </source>
</reference>
<proteinExistence type="predicted"/>
<keyword evidence="1" id="KW-1133">Transmembrane helix</keyword>
<evidence type="ECO:0000313" key="5">
    <source>
        <dbReference type="Proteomes" id="UP000275024"/>
    </source>
</evidence>
<comment type="caution">
    <text evidence="2">The sequence shown here is derived from an EMBL/GenBank/DDBJ whole genome shotgun (WGS) entry which is preliminary data.</text>
</comment>
<accession>A0A3A9VVE4</accession>
<dbReference type="Proteomes" id="UP000275024">
    <property type="component" value="Unassembled WGS sequence"/>
</dbReference>
<keyword evidence="1" id="KW-0812">Transmembrane</keyword>
<evidence type="ECO:0000256" key="1">
    <source>
        <dbReference type="SAM" id="Phobius"/>
    </source>
</evidence>
<feature type="transmembrane region" description="Helical" evidence="1">
    <location>
        <begin position="149"/>
        <end position="169"/>
    </location>
</feature>
<dbReference type="EMBL" id="RBDX01000035">
    <property type="protein sequence ID" value="RKN04502.1"/>
    <property type="molecule type" value="Genomic_DNA"/>
</dbReference>
<dbReference type="Proteomes" id="UP000268652">
    <property type="component" value="Unassembled WGS sequence"/>
</dbReference>
<keyword evidence="1" id="KW-0472">Membrane</keyword>
<sequence>MLGVFTAGLLLGGALSATVLWLASGLVTPVPEGWRAPAAIGVALLGVARDAGLIALRLPQNARQVPQDVLQRDLVRGALQFGFELGTGVRTYVSASLPYAAAVAVLLANDAGAALLTGVGFALGRAATPALRFASGTGEEWDDRLLDRLTLLSVGGGTALACALTLLALRG</sequence>
<dbReference type="RefSeq" id="WP_120699934.1">
    <property type="nucleotide sequence ID" value="NZ_RBDX01000035.1"/>
</dbReference>
<dbReference type="EMBL" id="RBDY01000033">
    <property type="protein sequence ID" value="RKN15480.1"/>
    <property type="molecule type" value="Genomic_DNA"/>
</dbReference>